<dbReference type="NCBIfam" id="TIGR00277">
    <property type="entry name" value="HDIG"/>
    <property type="match status" value="1"/>
</dbReference>
<reference evidence="2" key="1">
    <citation type="submission" date="2014-11" db="EMBL/GenBank/DDBJ databases">
        <authorList>
            <person name="Otto D Thomas"/>
            <person name="Naeem Raeece"/>
        </authorList>
    </citation>
    <scope>NUCLEOTIDE SEQUENCE</scope>
</reference>
<sequence length="193" mass="21237">MSSESVDAVFQLLLAASEEGYIGEPVSQLQHALQAAYFAHKAGCDEETVLAALLHDVGHLCEKGAPKMDALGVMNHERLGALWLKDLGFSQKVCDLVEGHVSAKRYLTGKHPEYHDKLSDASKGTLVWQGGPFTPDEVTAFEKDPLGGLKLQMRHFDDLAKDPSLKVPDLESYREMIRDHLAQEAQKRVAESA</sequence>
<dbReference type="InterPro" id="IPR003607">
    <property type="entry name" value="HD/PDEase_dom"/>
</dbReference>
<dbReference type="CDD" id="cd00077">
    <property type="entry name" value="HDc"/>
    <property type="match status" value="1"/>
</dbReference>
<dbReference type="InterPro" id="IPR006674">
    <property type="entry name" value="HD_domain"/>
</dbReference>
<gene>
    <name evidence="2" type="ORF">Cvel_14550</name>
</gene>
<dbReference type="PANTHER" id="PTHR40202">
    <property type="match status" value="1"/>
</dbReference>
<organism evidence="2">
    <name type="scientific">Chromera velia CCMP2878</name>
    <dbReference type="NCBI Taxonomy" id="1169474"/>
    <lineage>
        <taxon>Eukaryota</taxon>
        <taxon>Sar</taxon>
        <taxon>Alveolata</taxon>
        <taxon>Colpodellida</taxon>
        <taxon>Chromeraceae</taxon>
        <taxon>Chromera</taxon>
    </lineage>
</organism>
<dbReference type="SUPFAM" id="SSF109604">
    <property type="entry name" value="HD-domain/PDEase-like"/>
    <property type="match status" value="1"/>
</dbReference>
<name>A0A0G4F0G2_9ALVE</name>
<accession>A0A0G4F0G2</accession>
<dbReference type="PANTHER" id="PTHR40202:SF1">
    <property type="entry name" value="HD DOMAIN-CONTAINING PROTEIN"/>
    <property type="match status" value="1"/>
</dbReference>
<evidence type="ECO:0000259" key="1">
    <source>
        <dbReference type="SMART" id="SM00471"/>
    </source>
</evidence>
<dbReference type="Gene3D" id="1.10.3210.10">
    <property type="entry name" value="Hypothetical protein af1432"/>
    <property type="match status" value="1"/>
</dbReference>
<dbReference type="InterPro" id="IPR006675">
    <property type="entry name" value="HDIG_dom"/>
</dbReference>
<dbReference type="EMBL" id="CDMZ01000045">
    <property type="protein sequence ID" value="CEM05329.1"/>
    <property type="molecule type" value="Genomic_DNA"/>
</dbReference>
<dbReference type="Pfam" id="PF01966">
    <property type="entry name" value="HD"/>
    <property type="match status" value="1"/>
</dbReference>
<evidence type="ECO:0000313" key="2">
    <source>
        <dbReference type="EMBL" id="CEM05329.1"/>
    </source>
</evidence>
<protein>
    <recommendedName>
        <fullName evidence="1">HD/PDEase domain-containing protein</fullName>
    </recommendedName>
</protein>
<feature type="domain" description="HD/PDEase" evidence="1">
    <location>
        <begin position="24"/>
        <end position="109"/>
    </location>
</feature>
<proteinExistence type="predicted"/>
<dbReference type="SMART" id="SM00471">
    <property type="entry name" value="HDc"/>
    <property type="match status" value="1"/>
</dbReference>
<dbReference type="VEuPathDB" id="CryptoDB:Cvel_14550"/>
<dbReference type="AlphaFoldDB" id="A0A0G4F0G2"/>
<dbReference type="InterPro" id="IPR052567">
    <property type="entry name" value="OP_Dioxygenase"/>
</dbReference>